<evidence type="ECO:0008006" key="5">
    <source>
        <dbReference type="Google" id="ProtNLM"/>
    </source>
</evidence>
<dbReference type="PROSITE" id="PS51257">
    <property type="entry name" value="PROKAR_LIPOPROTEIN"/>
    <property type="match status" value="1"/>
</dbReference>
<feature type="signal peptide" evidence="2">
    <location>
        <begin position="1"/>
        <end position="24"/>
    </location>
</feature>
<feature type="region of interest" description="Disordered" evidence="1">
    <location>
        <begin position="27"/>
        <end position="69"/>
    </location>
</feature>
<feature type="compositionally biased region" description="Low complexity" evidence="1">
    <location>
        <begin position="32"/>
        <end position="50"/>
    </location>
</feature>
<keyword evidence="4" id="KW-1185">Reference proteome</keyword>
<proteinExistence type="predicted"/>
<organism evidence="3 4">
    <name type="scientific">Microbacterium thalli</name>
    <dbReference type="NCBI Taxonomy" id="3027921"/>
    <lineage>
        <taxon>Bacteria</taxon>
        <taxon>Bacillati</taxon>
        <taxon>Actinomycetota</taxon>
        <taxon>Actinomycetes</taxon>
        <taxon>Micrococcales</taxon>
        <taxon>Microbacteriaceae</taxon>
        <taxon>Microbacterium</taxon>
    </lineage>
</organism>
<evidence type="ECO:0000313" key="3">
    <source>
        <dbReference type="EMBL" id="MDD7963224.1"/>
    </source>
</evidence>
<accession>A0ABT5SK65</accession>
<reference evidence="3 4" key="1">
    <citation type="submission" date="2023-02" db="EMBL/GenBank/DDBJ databases">
        <title>Study of novel species of the Microbacterium genus.</title>
        <authorList>
            <person name="Arroyo-Herrera I."/>
            <person name="Roman-Ponce B."/>
            <person name="Vasquez-Murrieta M.S."/>
        </authorList>
    </citation>
    <scope>NUCLEOTIDE SEQUENCE [LARGE SCALE GENOMIC DNA]</scope>
    <source>
        <strain evidence="3 4">NE1TT3</strain>
    </source>
</reference>
<keyword evidence="2" id="KW-0732">Signal</keyword>
<name>A0ABT5SK65_9MICO</name>
<evidence type="ECO:0000256" key="1">
    <source>
        <dbReference type="SAM" id="MobiDB-lite"/>
    </source>
</evidence>
<evidence type="ECO:0000256" key="2">
    <source>
        <dbReference type="SAM" id="SignalP"/>
    </source>
</evidence>
<gene>
    <name evidence="3" type="ORF">PUW80_12785</name>
</gene>
<dbReference type="EMBL" id="JAQZCI010000003">
    <property type="protein sequence ID" value="MDD7963224.1"/>
    <property type="molecule type" value="Genomic_DNA"/>
</dbReference>
<sequence>MTSRALTRSAPAALILTVALLAGCAPEPGSGPATSSPEQTAPAATATPTPLETRSVQAGGLPPAASGSVGSTTVIPRDCAGILGPAARTALANVPLNDPAFGEAGSLPDGSLRCVWADPGADTAKIVTTIAHAAENPVIDFMNELTAIGFTCYEPDAGVRCEKTWENERYPVTDGRTLYFRDGVLIDTQFSHLAPEGFTNGVIGSVWPAGAATPVAP</sequence>
<evidence type="ECO:0000313" key="4">
    <source>
        <dbReference type="Proteomes" id="UP001218170"/>
    </source>
</evidence>
<comment type="caution">
    <text evidence="3">The sequence shown here is derived from an EMBL/GenBank/DDBJ whole genome shotgun (WGS) entry which is preliminary data.</text>
</comment>
<feature type="chain" id="PRO_5047058113" description="DUF3558 domain-containing protein" evidence="2">
    <location>
        <begin position="25"/>
        <end position="217"/>
    </location>
</feature>
<dbReference type="RefSeq" id="WP_274264845.1">
    <property type="nucleotide sequence ID" value="NZ_JAQZCI010000003.1"/>
</dbReference>
<dbReference type="Proteomes" id="UP001218170">
    <property type="component" value="Unassembled WGS sequence"/>
</dbReference>
<protein>
    <recommendedName>
        <fullName evidence="5">DUF3558 domain-containing protein</fullName>
    </recommendedName>
</protein>